<dbReference type="EMBL" id="JAMGSI010000002">
    <property type="protein sequence ID" value="MCL6657928.1"/>
    <property type="molecule type" value="Genomic_DNA"/>
</dbReference>
<evidence type="ECO:0000313" key="2">
    <source>
        <dbReference type="Proteomes" id="UP001202031"/>
    </source>
</evidence>
<dbReference type="RefSeq" id="WP_102728992.1">
    <property type="nucleotide sequence ID" value="NZ_CP072027.1"/>
</dbReference>
<dbReference type="Gene3D" id="3.10.450.620">
    <property type="entry name" value="JHP933, nucleotidyltransferase-like core domain"/>
    <property type="match status" value="1"/>
</dbReference>
<dbReference type="InterPro" id="IPR014942">
    <property type="entry name" value="AbiEii"/>
</dbReference>
<evidence type="ECO:0000313" key="1">
    <source>
        <dbReference type="EMBL" id="MCL6657928.1"/>
    </source>
</evidence>
<comment type="caution">
    <text evidence="1">The sequence shown here is derived from an EMBL/GenBank/DDBJ whole genome shotgun (WGS) entry which is preliminary data.</text>
</comment>
<organism evidence="1 2">
    <name type="scientific">Akkermansia massiliensis</name>
    <dbReference type="NCBI Taxonomy" id="2927224"/>
    <lineage>
        <taxon>Bacteria</taxon>
        <taxon>Pseudomonadati</taxon>
        <taxon>Verrucomicrobiota</taxon>
        <taxon>Verrucomicrobiia</taxon>
        <taxon>Verrucomicrobiales</taxon>
        <taxon>Akkermansiaceae</taxon>
        <taxon>Akkermansia</taxon>
    </lineage>
</organism>
<reference evidence="1 2" key="1">
    <citation type="submission" date="2022-03" db="EMBL/GenBank/DDBJ databases">
        <title>Taxonomic description of new species and reclassification of some bacterial strains.</title>
        <authorList>
            <person name="Ndongo S."/>
        </authorList>
    </citation>
    <scope>NUCLEOTIDE SEQUENCE [LARGE SCALE GENOMIC DNA]</scope>
    <source>
        <strain evidence="1 2">Marseille-P6666</strain>
    </source>
</reference>
<dbReference type="GO" id="GO:0016740">
    <property type="term" value="F:transferase activity"/>
    <property type="evidence" value="ECO:0007669"/>
    <property type="project" value="UniProtKB-KW"/>
</dbReference>
<protein>
    <submittedName>
        <fullName evidence="1">Nucleotidyl transferase AbiEii/AbiGii toxin family protein</fullName>
    </submittedName>
</protein>
<sequence>MIPEYFVRSWASQAPWPRNELVEQDMIICRALIAIFSDPFLAEHLAFRGGTALHKLYLSPQPRYSEDIDLVQIHAGPIKPILDHLREALAFLGEPKTKRASHNNTLVYRLESEILPIMPIRLKVEINCREHFHQLDWVHLPFRMNNDWFSGECRITTYELDELLGTKMRALYQRRKGRDLFDLHRALSEGTTHADRILSCFRTYMEFVVDRSPSQKEFVMNLEQKMSDPVFLGDTEAILRPDTDYDPAHAFEHVMERLISKL</sequence>
<keyword evidence="1" id="KW-0808">Transferase</keyword>
<dbReference type="GeneID" id="84024490"/>
<accession>A0ABT0RAE6</accession>
<gene>
    <name evidence="1" type="ORF">M8N44_11470</name>
</gene>
<dbReference type="Proteomes" id="UP001202031">
    <property type="component" value="Unassembled WGS sequence"/>
</dbReference>
<keyword evidence="2" id="KW-1185">Reference proteome</keyword>
<proteinExistence type="predicted"/>
<dbReference type="Pfam" id="PF08843">
    <property type="entry name" value="AbiEii"/>
    <property type="match status" value="1"/>
</dbReference>
<name>A0ABT0RAE6_9BACT</name>